<dbReference type="Gene3D" id="3.60.40.10">
    <property type="entry name" value="PPM-type phosphatase domain"/>
    <property type="match status" value="1"/>
</dbReference>
<dbReference type="AlphaFoldDB" id="A0A6H9FMS4"/>
<organism evidence="2 3">
    <name type="scientific">Microcystis aeruginosa NIES-3787</name>
    <dbReference type="NCBI Taxonomy" id="2517782"/>
    <lineage>
        <taxon>Bacteria</taxon>
        <taxon>Bacillati</taxon>
        <taxon>Cyanobacteriota</taxon>
        <taxon>Cyanophyceae</taxon>
        <taxon>Oscillatoriophycideae</taxon>
        <taxon>Chroococcales</taxon>
        <taxon>Microcystaceae</taxon>
        <taxon>Microcystis</taxon>
    </lineage>
</organism>
<reference evidence="2 3" key="1">
    <citation type="submission" date="2019-02" db="EMBL/GenBank/DDBJ databases">
        <title>Draft genome sequence of Arthrospira platensis NIES-3787.</title>
        <authorList>
            <person name="Yamaguchi H."/>
            <person name="Suzuki S."/>
            <person name="Kawachi M."/>
        </authorList>
    </citation>
    <scope>NUCLEOTIDE SEQUENCE [LARGE SCALE GENOMIC DNA]</scope>
    <source>
        <strain evidence="2 3">NIES-3787</strain>
    </source>
</reference>
<dbReference type="Pfam" id="PF13672">
    <property type="entry name" value="PP2C_2"/>
    <property type="match status" value="1"/>
</dbReference>
<sequence>MMWRTLCQSVVGSFHVQTGLPCQDYGDYKVLGQDVLIGAVADGAGSAKYSDLGAKITVKAALQFLEYKLKKTALAATGTEAELKEIFRRLLAYVQQILQEEAEKEQLDINDLATTLLVVLVTSKRLAAMQIGDGFIVFKPLGGNYQLLFQPDKGEYINETTFVTSSNALEDMQIKVLTEPVAFICVATDGVEKVSIDYKNWQPFPPFFQPLEEYLQQTETPLQEDLKEFLKREDLNKLTTDDKTLLLAFCSETGFV</sequence>
<gene>
    <name evidence="2" type="ORF">NIES3787_01070</name>
</gene>
<evidence type="ECO:0000313" key="2">
    <source>
        <dbReference type="EMBL" id="GCL44431.1"/>
    </source>
</evidence>
<feature type="domain" description="PPM-type phosphatase" evidence="1">
    <location>
        <begin position="11"/>
        <end position="231"/>
    </location>
</feature>
<dbReference type="SUPFAM" id="SSF81606">
    <property type="entry name" value="PP2C-like"/>
    <property type="match status" value="1"/>
</dbReference>
<dbReference type="InterPro" id="IPR036457">
    <property type="entry name" value="PPM-type-like_dom_sf"/>
</dbReference>
<accession>A0A6H9FMS4</accession>
<comment type="caution">
    <text evidence="2">The sequence shown here is derived from an EMBL/GenBank/DDBJ whole genome shotgun (WGS) entry which is preliminary data.</text>
</comment>
<dbReference type="EMBL" id="BJCH01000001">
    <property type="protein sequence ID" value="GCL44431.1"/>
    <property type="molecule type" value="Genomic_DNA"/>
</dbReference>
<protein>
    <recommendedName>
        <fullName evidence="1">PPM-type phosphatase domain-containing protein</fullName>
    </recommendedName>
</protein>
<dbReference type="InterPro" id="IPR001932">
    <property type="entry name" value="PPM-type_phosphatase-like_dom"/>
</dbReference>
<evidence type="ECO:0000313" key="3">
    <source>
        <dbReference type="Proteomes" id="UP000438874"/>
    </source>
</evidence>
<proteinExistence type="predicted"/>
<dbReference type="Proteomes" id="UP000438874">
    <property type="component" value="Unassembled WGS sequence"/>
</dbReference>
<evidence type="ECO:0000259" key="1">
    <source>
        <dbReference type="Pfam" id="PF13672"/>
    </source>
</evidence>
<name>A0A6H9FMS4_MICAE</name>